<dbReference type="PANTHER" id="PTHR17985:SF16">
    <property type="entry name" value="TRANSPORT_GOLGI ORGANIZATION-LIKE PROTEIN (DUF833)"/>
    <property type="match status" value="1"/>
</dbReference>
<organism evidence="1 2">
    <name type="scientific">Artemisia annua</name>
    <name type="common">Sweet wormwood</name>
    <dbReference type="NCBI Taxonomy" id="35608"/>
    <lineage>
        <taxon>Eukaryota</taxon>
        <taxon>Viridiplantae</taxon>
        <taxon>Streptophyta</taxon>
        <taxon>Embryophyta</taxon>
        <taxon>Tracheophyta</taxon>
        <taxon>Spermatophyta</taxon>
        <taxon>Magnoliopsida</taxon>
        <taxon>eudicotyledons</taxon>
        <taxon>Gunneridae</taxon>
        <taxon>Pentapetalae</taxon>
        <taxon>asterids</taxon>
        <taxon>campanulids</taxon>
        <taxon>Asterales</taxon>
        <taxon>Asteraceae</taxon>
        <taxon>Asteroideae</taxon>
        <taxon>Anthemideae</taxon>
        <taxon>Artemisiinae</taxon>
        <taxon>Artemisia</taxon>
    </lineage>
</organism>
<proteinExistence type="predicted"/>
<evidence type="ECO:0000313" key="1">
    <source>
        <dbReference type="EMBL" id="PWA41417.1"/>
    </source>
</evidence>
<comment type="caution">
    <text evidence="1">The sequence shown here is derived from an EMBL/GenBank/DDBJ whole genome shotgun (WGS) entry which is preliminary data.</text>
</comment>
<reference evidence="1 2" key="1">
    <citation type="journal article" date="2018" name="Mol. Plant">
        <title>The genome of Artemisia annua provides insight into the evolution of Asteraceae family and artemisinin biosynthesis.</title>
        <authorList>
            <person name="Shen Q."/>
            <person name="Zhang L."/>
            <person name="Liao Z."/>
            <person name="Wang S."/>
            <person name="Yan T."/>
            <person name="Shi P."/>
            <person name="Liu M."/>
            <person name="Fu X."/>
            <person name="Pan Q."/>
            <person name="Wang Y."/>
            <person name="Lv Z."/>
            <person name="Lu X."/>
            <person name="Zhang F."/>
            <person name="Jiang W."/>
            <person name="Ma Y."/>
            <person name="Chen M."/>
            <person name="Hao X."/>
            <person name="Li L."/>
            <person name="Tang Y."/>
            <person name="Lv G."/>
            <person name="Zhou Y."/>
            <person name="Sun X."/>
            <person name="Brodelius P.E."/>
            <person name="Rose J.K.C."/>
            <person name="Tang K."/>
        </authorList>
    </citation>
    <scope>NUCLEOTIDE SEQUENCE [LARGE SCALE GENOMIC DNA]</scope>
    <source>
        <strain evidence="2">cv. Huhao1</strain>
        <tissue evidence="1">Leaf</tissue>
    </source>
</reference>
<accession>A0A2U1KXE0</accession>
<dbReference type="InterPro" id="IPR008551">
    <property type="entry name" value="TANGO2"/>
</dbReference>
<name>A0A2U1KXE0_ARTAN</name>
<gene>
    <name evidence="1" type="ORF">CTI12_AA554070</name>
</gene>
<evidence type="ECO:0000313" key="2">
    <source>
        <dbReference type="Proteomes" id="UP000245207"/>
    </source>
</evidence>
<dbReference type="OrthoDB" id="191601at2759"/>
<sequence>MACNYLRITDQYIPIYPFLIFLNRDEFHHRPTEALHWWENGNILGGRDVTAGGTWLASNRQGRVAFVTNVRQLTSLSAVFAKSRGSKIGARFRDCLNQYGDGELPVTEMIDKLMGNTVKDDLSKLPQIYPPEFEYQLSSVFVDTVSVKGRYGTSSTSALAVKASGEVFFYEKYLENDMWIEHTEAYLIEKNEK</sequence>
<dbReference type="Proteomes" id="UP000245207">
    <property type="component" value="Unassembled WGS sequence"/>
</dbReference>
<dbReference type="AlphaFoldDB" id="A0A2U1KXE0"/>
<dbReference type="EMBL" id="PKPP01013089">
    <property type="protein sequence ID" value="PWA41417.1"/>
    <property type="molecule type" value="Genomic_DNA"/>
</dbReference>
<keyword evidence="2" id="KW-1185">Reference proteome</keyword>
<evidence type="ECO:0008006" key="3">
    <source>
        <dbReference type="Google" id="ProtNLM"/>
    </source>
</evidence>
<dbReference type="PANTHER" id="PTHR17985">
    <property type="entry name" value="SER/THR-RICH PROTEIN T10 IN DGCR REGION"/>
    <property type="match status" value="1"/>
</dbReference>
<protein>
    <recommendedName>
        <fullName evidence="3">NRDE family protein</fullName>
    </recommendedName>
</protein>
<dbReference type="Pfam" id="PF05742">
    <property type="entry name" value="TANGO2"/>
    <property type="match status" value="2"/>
</dbReference>